<dbReference type="SUPFAM" id="SSF46785">
    <property type="entry name" value="Winged helix' DNA-binding domain"/>
    <property type="match status" value="1"/>
</dbReference>
<dbReference type="GeneID" id="75141169"/>
<gene>
    <name evidence="6" type="ORF">N0H69_14180</name>
</gene>
<dbReference type="PANTHER" id="PTHR30126">
    <property type="entry name" value="HTH-TYPE TRANSCRIPTIONAL REGULATOR"/>
    <property type="match status" value="1"/>
</dbReference>
<keyword evidence="2" id="KW-0805">Transcription regulation</keyword>
<dbReference type="InterPro" id="IPR005119">
    <property type="entry name" value="LysR_subst-bd"/>
</dbReference>
<evidence type="ECO:0000256" key="3">
    <source>
        <dbReference type="ARBA" id="ARBA00023125"/>
    </source>
</evidence>
<dbReference type="PANTHER" id="PTHR30126:SF94">
    <property type="entry name" value="LYSR FAMILY TRANSCRIPTIONAL REGULATOR"/>
    <property type="match status" value="1"/>
</dbReference>
<reference evidence="6" key="1">
    <citation type="submission" date="2022-08" db="EMBL/GenBank/DDBJ databases">
        <authorList>
            <person name="Bogun A."/>
            <person name="Kislichkina A."/>
            <person name="Solomentsev V."/>
            <person name="Skryabin Y."/>
            <person name="Sizova A."/>
            <person name="Platonov M."/>
            <person name="Dentovskaya S."/>
        </authorList>
    </citation>
    <scope>NUCLEOTIDE SEQUENCE</scope>
    <source>
        <strain evidence="6">SCPM-O-B-7604</strain>
    </source>
</reference>
<dbReference type="SUPFAM" id="SSF53850">
    <property type="entry name" value="Periplasmic binding protein-like II"/>
    <property type="match status" value="1"/>
</dbReference>
<dbReference type="Gene3D" id="1.10.10.10">
    <property type="entry name" value="Winged helix-like DNA-binding domain superfamily/Winged helix DNA-binding domain"/>
    <property type="match status" value="1"/>
</dbReference>
<sequence length="298" mass="33967">MNITFKQLSVFVSIVRYGSMTLAADSIFMTKGAVSQTLAELESQLGVRLFDRQHARLIINHEGKKLLPVADELLARMQGVEQLFDEKSHDTQLNLGCTKTIGSYVLPNMLTAFEKSYGWLPRSIIANTQDISSMLNSFEIDVALLEGPTTEQNLICEPWMEDEMVIVVGKTHPLAKKKQVSYEALKQEKWILRERGSSSRAFFDNQLALHLNNPPVTLSLNAFDAILACVRNNLGITFISSRMFAQPFYKGHFVQLETEHRFLRKFTLCYHKSKFISPTLHSWNAFSQLWARQLTFSV</sequence>
<keyword evidence="4" id="KW-0804">Transcription</keyword>
<organism evidence="6 7">
    <name type="scientific">Yersinia alsatica</name>
    <dbReference type="NCBI Taxonomy" id="2890317"/>
    <lineage>
        <taxon>Bacteria</taxon>
        <taxon>Pseudomonadati</taxon>
        <taxon>Pseudomonadota</taxon>
        <taxon>Gammaproteobacteria</taxon>
        <taxon>Enterobacterales</taxon>
        <taxon>Yersiniaceae</taxon>
        <taxon>Yersinia</taxon>
    </lineage>
</organism>
<keyword evidence="3" id="KW-0238">DNA-binding</keyword>
<dbReference type="InterPro" id="IPR036388">
    <property type="entry name" value="WH-like_DNA-bd_sf"/>
</dbReference>
<proteinExistence type="inferred from homology"/>
<dbReference type="EMBL" id="CP104006">
    <property type="protein sequence ID" value="UWM43863.1"/>
    <property type="molecule type" value="Genomic_DNA"/>
</dbReference>
<dbReference type="InterPro" id="IPR000847">
    <property type="entry name" value="LysR_HTH_N"/>
</dbReference>
<evidence type="ECO:0000313" key="7">
    <source>
        <dbReference type="Proteomes" id="UP001057860"/>
    </source>
</evidence>
<accession>A0ABY5UPN7</accession>
<keyword evidence="7" id="KW-1185">Reference proteome</keyword>
<evidence type="ECO:0000256" key="1">
    <source>
        <dbReference type="ARBA" id="ARBA00009437"/>
    </source>
</evidence>
<dbReference type="PRINTS" id="PR00039">
    <property type="entry name" value="HTHLYSR"/>
</dbReference>
<evidence type="ECO:0000259" key="5">
    <source>
        <dbReference type="PROSITE" id="PS50931"/>
    </source>
</evidence>
<evidence type="ECO:0000256" key="4">
    <source>
        <dbReference type="ARBA" id="ARBA00023163"/>
    </source>
</evidence>
<evidence type="ECO:0000256" key="2">
    <source>
        <dbReference type="ARBA" id="ARBA00023015"/>
    </source>
</evidence>
<dbReference type="Proteomes" id="UP001057860">
    <property type="component" value="Chromosome"/>
</dbReference>
<dbReference type="RefSeq" id="WP_050151219.1">
    <property type="nucleotide sequence ID" value="NZ_CABHWQ010000034.1"/>
</dbReference>
<evidence type="ECO:0000313" key="6">
    <source>
        <dbReference type="EMBL" id="UWM43863.1"/>
    </source>
</evidence>
<name>A0ABY5UPN7_9GAMM</name>
<feature type="domain" description="HTH lysR-type" evidence="5">
    <location>
        <begin position="3"/>
        <end position="60"/>
    </location>
</feature>
<dbReference type="Gene3D" id="3.40.190.290">
    <property type="match status" value="1"/>
</dbReference>
<dbReference type="Pfam" id="PF03466">
    <property type="entry name" value="LysR_substrate"/>
    <property type="match status" value="1"/>
</dbReference>
<dbReference type="Pfam" id="PF00126">
    <property type="entry name" value="HTH_1"/>
    <property type="match status" value="1"/>
</dbReference>
<protein>
    <submittedName>
        <fullName evidence="6">LysR substrate-binding domain-containing protein</fullName>
    </submittedName>
</protein>
<dbReference type="PROSITE" id="PS50931">
    <property type="entry name" value="HTH_LYSR"/>
    <property type="match status" value="1"/>
</dbReference>
<dbReference type="InterPro" id="IPR036390">
    <property type="entry name" value="WH_DNA-bd_sf"/>
</dbReference>
<comment type="similarity">
    <text evidence="1">Belongs to the LysR transcriptional regulatory family.</text>
</comment>